<feature type="compositionally biased region" description="Polar residues" evidence="1">
    <location>
        <begin position="1"/>
        <end position="34"/>
    </location>
</feature>
<protein>
    <submittedName>
        <fullName evidence="2">Uncharacterized protein</fullName>
    </submittedName>
</protein>
<reference evidence="2" key="2">
    <citation type="journal article" date="2015" name="Data Brief">
        <title>Shoot transcriptome of the giant reed, Arundo donax.</title>
        <authorList>
            <person name="Barrero R.A."/>
            <person name="Guerrero F.D."/>
            <person name="Moolhuijzen P."/>
            <person name="Goolsby J.A."/>
            <person name="Tidwell J."/>
            <person name="Bellgard S.E."/>
            <person name="Bellgard M.I."/>
        </authorList>
    </citation>
    <scope>NUCLEOTIDE SEQUENCE</scope>
    <source>
        <tissue evidence="2">Shoot tissue taken approximately 20 cm above the soil surface</tissue>
    </source>
</reference>
<sequence>MTMVSPQDPSVFASGTNLWSGRSSTTRNRGNENTCAEGCKPTRRHVPIQ</sequence>
<feature type="region of interest" description="Disordered" evidence="1">
    <location>
        <begin position="1"/>
        <end position="49"/>
    </location>
</feature>
<organism evidence="2">
    <name type="scientific">Arundo donax</name>
    <name type="common">Giant reed</name>
    <name type="synonym">Donax arundinaceus</name>
    <dbReference type="NCBI Taxonomy" id="35708"/>
    <lineage>
        <taxon>Eukaryota</taxon>
        <taxon>Viridiplantae</taxon>
        <taxon>Streptophyta</taxon>
        <taxon>Embryophyta</taxon>
        <taxon>Tracheophyta</taxon>
        <taxon>Spermatophyta</taxon>
        <taxon>Magnoliopsida</taxon>
        <taxon>Liliopsida</taxon>
        <taxon>Poales</taxon>
        <taxon>Poaceae</taxon>
        <taxon>PACMAD clade</taxon>
        <taxon>Arundinoideae</taxon>
        <taxon>Arundineae</taxon>
        <taxon>Arundo</taxon>
    </lineage>
</organism>
<proteinExistence type="predicted"/>
<evidence type="ECO:0000313" key="2">
    <source>
        <dbReference type="EMBL" id="JAD37694.1"/>
    </source>
</evidence>
<name>A0A0A8ZE71_ARUDO</name>
<accession>A0A0A8ZE71</accession>
<evidence type="ECO:0000256" key="1">
    <source>
        <dbReference type="SAM" id="MobiDB-lite"/>
    </source>
</evidence>
<reference evidence="2" key="1">
    <citation type="submission" date="2014-09" db="EMBL/GenBank/DDBJ databases">
        <authorList>
            <person name="Magalhaes I.L.F."/>
            <person name="Oliveira U."/>
            <person name="Santos F.R."/>
            <person name="Vidigal T.H.D.A."/>
            <person name="Brescovit A.D."/>
            <person name="Santos A.J."/>
        </authorList>
    </citation>
    <scope>NUCLEOTIDE SEQUENCE</scope>
    <source>
        <tissue evidence="2">Shoot tissue taken approximately 20 cm above the soil surface</tissue>
    </source>
</reference>
<dbReference type="EMBL" id="GBRH01260201">
    <property type="protein sequence ID" value="JAD37694.1"/>
    <property type="molecule type" value="Transcribed_RNA"/>
</dbReference>
<dbReference type="AlphaFoldDB" id="A0A0A8ZE71"/>